<dbReference type="OrthoDB" id="5590282at2759"/>
<dbReference type="STRING" id="282301.A0A267E4D2"/>
<evidence type="ECO:0000259" key="7">
    <source>
        <dbReference type="SMART" id="SM00385"/>
    </source>
</evidence>
<feature type="domain" description="Cyclin-like" evidence="7">
    <location>
        <begin position="300"/>
        <end position="380"/>
    </location>
</feature>
<organism evidence="9 10">
    <name type="scientific">Macrostomum lignano</name>
    <dbReference type="NCBI Taxonomy" id="282301"/>
    <lineage>
        <taxon>Eukaryota</taxon>
        <taxon>Metazoa</taxon>
        <taxon>Spiralia</taxon>
        <taxon>Lophotrochozoa</taxon>
        <taxon>Platyhelminthes</taxon>
        <taxon>Rhabditophora</taxon>
        <taxon>Macrostomorpha</taxon>
        <taxon>Macrostomida</taxon>
        <taxon>Macrostomidae</taxon>
        <taxon>Macrostomum</taxon>
    </lineage>
</organism>
<evidence type="ECO:0000256" key="4">
    <source>
        <dbReference type="ARBA" id="ARBA00023306"/>
    </source>
</evidence>
<dbReference type="InterPro" id="IPR004367">
    <property type="entry name" value="Cyclin_C-dom"/>
</dbReference>
<comment type="caution">
    <text evidence="9">The sequence shown here is derived from an EMBL/GenBank/DDBJ whole genome shotgun (WGS) entry which is preliminary data.</text>
</comment>
<evidence type="ECO:0000256" key="6">
    <source>
        <dbReference type="SAM" id="MobiDB-lite"/>
    </source>
</evidence>
<evidence type="ECO:0000256" key="5">
    <source>
        <dbReference type="RuleBase" id="RU000383"/>
    </source>
</evidence>
<evidence type="ECO:0000313" key="10">
    <source>
        <dbReference type="Proteomes" id="UP000215902"/>
    </source>
</evidence>
<dbReference type="InterPro" id="IPR006671">
    <property type="entry name" value="Cyclin_N"/>
</dbReference>
<evidence type="ECO:0000256" key="1">
    <source>
        <dbReference type="ARBA" id="ARBA00022618"/>
    </source>
</evidence>
<feature type="compositionally biased region" description="Low complexity" evidence="6">
    <location>
        <begin position="83"/>
        <end position="97"/>
    </location>
</feature>
<dbReference type="GO" id="GO:0044772">
    <property type="term" value="P:mitotic cell cycle phase transition"/>
    <property type="evidence" value="ECO:0007669"/>
    <property type="project" value="InterPro"/>
</dbReference>
<dbReference type="InterPro" id="IPR013763">
    <property type="entry name" value="Cyclin-like_dom"/>
</dbReference>
<keyword evidence="3 5" id="KW-0195">Cyclin</keyword>
<protein>
    <submittedName>
        <fullName evidence="9">Uncharacterized protein</fullName>
    </submittedName>
</protein>
<dbReference type="InterPro" id="IPR048258">
    <property type="entry name" value="Cyclins_cyclin-box"/>
</dbReference>
<comment type="similarity">
    <text evidence="5">Belongs to the cyclin family.</text>
</comment>
<name>A0A267E4D2_9PLAT</name>
<dbReference type="SMART" id="SM01332">
    <property type="entry name" value="Cyclin_C"/>
    <property type="match status" value="1"/>
</dbReference>
<evidence type="ECO:0000313" key="9">
    <source>
        <dbReference type="EMBL" id="PAA55774.1"/>
    </source>
</evidence>
<proteinExistence type="inferred from homology"/>
<dbReference type="Proteomes" id="UP000215902">
    <property type="component" value="Unassembled WGS sequence"/>
</dbReference>
<sequence length="443" mass="49636">MSMYKAQRLLAETMRNRRKQQREQQEQQQQPDDFVASNIRSFADKSYQNFRQQRRISQPVNQKDSQQQINGKRRQQPVREPLRQCSNNSQQQSLRRSVCQKATGNKNDNTCKSDVKVAEADSTSTVEVAPVEPSRLPCLDRSATLPADVPDADQRGHCTMVTAYAKDIFVYLAERELAYTLPNNLLSGHAEITERSRAVLVDWLLQLSGRFELQSDTFHLSVRLLDHYLAVDSCLAKHQLQSLGAAALWLASKLEEVYCISLGDLLHVCAGACGRRDLLTMETRLVGALDFHLLPPLPITFLRRLSKVAGVDNRLHFIAKYLLELATLSTDLSCLPASRLAAGALRVSLGSELRDWSKQLAFYSGYSAESLRSVCASLARAVLRAAAGGAESRHQHPHQDHHHQHRFVYQKYRSANYLSVAACSQFQPDSSYLAGLIADCDAG</sequence>
<dbReference type="Gene3D" id="1.10.472.10">
    <property type="entry name" value="Cyclin-like"/>
    <property type="match status" value="2"/>
</dbReference>
<evidence type="ECO:0000256" key="2">
    <source>
        <dbReference type="ARBA" id="ARBA00022776"/>
    </source>
</evidence>
<dbReference type="Pfam" id="PF00134">
    <property type="entry name" value="Cyclin_N"/>
    <property type="match status" value="1"/>
</dbReference>
<dbReference type="SUPFAM" id="SSF47954">
    <property type="entry name" value="Cyclin-like"/>
    <property type="match status" value="2"/>
</dbReference>
<dbReference type="SMART" id="SM00385">
    <property type="entry name" value="CYCLIN"/>
    <property type="match status" value="2"/>
</dbReference>
<reference evidence="9 10" key="1">
    <citation type="submission" date="2017-06" db="EMBL/GenBank/DDBJ databases">
        <title>A platform for efficient transgenesis in Macrostomum lignano, a flatworm model organism for stem cell research.</title>
        <authorList>
            <person name="Berezikov E."/>
        </authorList>
    </citation>
    <scope>NUCLEOTIDE SEQUENCE [LARGE SCALE GENOMIC DNA]</scope>
    <source>
        <strain evidence="9">DV1</strain>
        <tissue evidence="9">Whole organism</tissue>
    </source>
</reference>
<accession>A0A267E4D2</accession>
<dbReference type="EMBL" id="NIVC01002708">
    <property type="protein sequence ID" value="PAA55774.1"/>
    <property type="molecule type" value="Genomic_DNA"/>
</dbReference>
<feature type="region of interest" description="Disordered" evidence="6">
    <location>
        <begin position="15"/>
        <end position="34"/>
    </location>
</feature>
<dbReference type="PROSITE" id="PS00292">
    <property type="entry name" value="CYCLINS"/>
    <property type="match status" value="1"/>
</dbReference>
<keyword evidence="2" id="KW-0498">Mitosis</keyword>
<dbReference type="AlphaFoldDB" id="A0A267E4D2"/>
<dbReference type="InterPro" id="IPR046965">
    <property type="entry name" value="Cyclin_A/B-like"/>
</dbReference>
<gene>
    <name evidence="9" type="ORF">BOX15_Mlig031863g4</name>
</gene>
<dbReference type="GO" id="GO:0016538">
    <property type="term" value="F:cyclin-dependent protein serine/threonine kinase regulator activity"/>
    <property type="evidence" value="ECO:0007669"/>
    <property type="project" value="InterPro"/>
</dbReference>
<dbReference type="GO" id="GO:0051301">
    <property type="term" value="P:cell division"/>
    <property type="evidence" value="ECO:0007669"/>
    <property type="project" value="UniProtKB-KW"/>
</dbReference>
<keyword evidence="10" id="KW-1185">Reference proteome</keyword>
<dbReference type="Pfam" id="PF02984">
    <property type="entry name" value="Cyclin_C"/>
    <property type="match status" value="1"/>
</dbReference>
<feature type="region of interest" description="Disordered" evidence="6">
    <location>
        <begin position="54"/>
        <end position="110"/>
    </location>
</feature>
<dbReference type="FunFam" id="1.10.472.10:FF:000001">
    <property type="entry name" value="G2/mitotic-specific cyclin"/>
    <property type="match status" value="1"/>
</dbReference>
<dbReference type="PIRSF" id="PIRSF001771">
    <property type="entry name" value="Cyclin_A_B_D_E"/>
    <property type="match status" value="1"/>
</dbReference>
<feature type="compositionally biased region" description="Polar residues" evidence="6">
    <location>
        <begin position="54"/>
        <end position="70"/>
    </location>
</feature>
<keyword evidence="4" id="KW-0131">Cell cycle</keyword>
<feature type="domain" description="Cyclin-like" evidence="7">
    <location>
        <begin position="202"/>
        <end position="287"/>
    </location>
</feature>
<feature type="domain" description="Cyclin C-terminal" evidence="8">
    <location>
        <begin position="296"/>
        <end position="426"/>
    </location>
</feature>
<evidence type="ECO:0000256" key="3">
    <source>
        <dbReference type="ARBA" id="ARBA00023127"/>
    </source>
</evidence>
<evidence type="ECO:0000259" key="8">
    <source>
        <dbReference type="SMART" id="SM01332"/>
    </source>
</evidence>
<keyword evidence="1" id="KW-0132">Cell division</keyword>
<dbReference type="InterPro" id="IPR036915">
    <property type="entry name" value="Cyclin-like_sf"/>
</dbReference>
<dbReference type="PANTHER" id="PTHR10177">
    <property type="entry name" value="CYCLINS"/>
    <property type="match status" value="1"/>
</dbReference>
<dbReference type="InterPro" id="IPR039361">
    <property type="entry name" value="Cyclin"/>
</dbReference>